<sequence>MEQNQREELKYCQTVFRGTAEASSEADIIVPDYCPDVERIVRVDASPMIRQKFAAKDKITVIGAAEVHVLYLPENGGSLRCLNHTLEFSAEFDAKGVTPESTVMADARLSYVNCHVLNSRKLTLKAGVAITVRADRVGAVPLLYPEADDSGEVCVLPEEHECDIFLGETSHEFTVAEDIEIPADKPAIATYCRSDATAMVDEYKVIDDKIVLKGHVLVDTIYVGDLESGEIVCLQSEIPFNQIVELAGITESAIAFVNLTVTGQKFDIYENDSSESRVITANIELEATVEAYCRERVALVADAYATRHECTLKNENLVMPDVLVFERVAAAVKESVQSNEELSSCIPSSCFAVVDGITKEGNTLKIAGTLHASALGKTADGVVNFDHTAPFTAAVPFERDCTSLDYSCTCSVVKFSAVMATPYSVEIRADIQCNLMLKCGQKLSFVSEIEVDESRPIADASKYLVLYYPTQGESLWDIAKRYRSSVEAMRELNHCEGDTAEQNMLMIPRRR</sequence>
<reference evidence="3" key="1">
    <citation type="submission" date="2020-08" db="EMBL/GenBank/DDBJ databases">
        <title>Genome public.</title>
        <authorList>
            <person name="Liu C."/>
            <person name="Sun Q."/>
        </authorList>
    </citation>
    <scope>NUCLEOTIDE SEQUENCE</scope>
    <source>
        <strain evidence="3">BX7</strain>
    </source>
</reference>
<evidence type="ECO:0000259" key="2">
    <source>
        <dbReference type="Pfam" id="PF12673"/>
    </source>
</evidence>
<dbReference type="Pfam" id="PF01476">
    <property type="entry name" value="LysM"/>
    <property type="match status" value="1"/>
</dbReference>
<dbReference type="CDD" id="cd00118">
    <property type="entry name" value="LysM"/>
    <property type="match status" value="1"/>
</dbReference>
<organism evidence="3 4">
    <name type="scientific">Feifania hominis</name>
    <dbReference type="NCBI Taxonomy" id="2763660"/>
    <lineage>
        <taxon>Bacteria</taxon>
        <taxon>Bacillati</taxon>
        <taxon>Bacillota</taxon>
        <taxon>Clostridia</taxon>
        <taxon>Eubacteriales</taxon>
        <taxon>Feifaniaceae</taxon>
        <taxon>Feifania</taxon>
    </lineage>
</organism>
<comment type="caution">
    <text evidence="3">The sequence shown here is derived from an EMBL/GenBank/DDBJ whole genome shotgun (WGS) entry which is preliminary data.</text>
</comment>
<dbReference type="EMBL" id="JACRSP010000002">
    <property type="protein sequence ID" value="MBC8535971.1"/>
    <property type="molecule type" value="Genomic_DNA"/>
</dbReference>
<dbReference type="Pfam" id="PF12673">
    <property type="entry name" value="SipL"/>
    <property type="match status" value="2"/>
</dbReference>
<dbReference type="AlphaFoldDB" id="A0A926HUV9"/>
<dbReference type="RefSeq" id="WP_249299722.1">
    <property type="nucleotide sequence ID" value="NZ_JACRSP010000002.1"/>
</dbReference>
<keyword evidence="4" id="KW-1185">Reference proteome</keyword>
<gene>
    <name evidence="3" type="ORF">H8695_04615</name>
</gene>
<name>A0A926HUV9_9FIRM</name>
<feature type="domain" description="SipL SPOCS" evidence="2">
    <location>
        <begin position="192"/>
        <end position="266"/>
    </location>
</feature>
<proteinExistence type="predicted"/>
<protein>
    <submittedName>
        <fullName evidence="3">DUF3794 domain-containing protein</fullName>
    </submittedName>
</protein>
<accession>A0A926HUV9</accession>
<dbReference type="InterPro" id="IPR024300">
    <property type="entry name" value="SipL_SPOCS_dom"/>
</dbReference>
<evidence type="ECO:0000313" key="3">
    <source>
        <dbReference type="EMBL" id="MBC8535971.1"/>
    </source>
</evidence>
<dbReference type="InterPro" id="IPR018392">
    <property type="entry name" value="LysM"/>
</dbReference>
<dbReference type="Gene3D" id="3.10.350.10">
    <property type="entry name" value="LysM domain"/>
    <property type="match status" value="1"/>
</dbReference>
<evidence type="ECO:0000313" key="4">
    <source>
        <dbReference type="Proteomes" id="UP000620366"/>
    </source>
</evidence>
<evidence type="ECO:0000259" key="1">
    <source>
        <dbReference type="Pfam" id="PF01476"/>
    </source>
</evidence>
<feature type="domain" description="SipL SPOCS" evidence="2">
    <location>
        <begin position="36"/>
        <end position="116"/>
    </location>
</feature>
<dbReference type="InterPro" id="IPR036779">
    <property type="entry name" value="LysM_dom_sf"/>
</dbReference>
<feature type="domain" description="LysM" evidence="1">
    <location>
        <begin position="471"/>
        <end position="494"/>
    </location>
</feature>
<dbReference type="Proteomes" id="UP000620366">
    <property type="component" value="Unassembled WGS sequence"/>
</dbReference>